<dbReference type="InterPro" id="IPR026135">
    <property type="entry name" value="C6orf15"/>
</dbReference>
<name>A0A6I9MLV2_PERMB</name>
<feature type="region of interest" description="Disordered" evidence="1">
    <location>
        <begin position="133"/>
        <end position="154"/>
    </location>
</feature>
<feature type="region of interest" description="Disordered" evidence="1">
    <location>
        <begin position="293"/>
        <end position="373"/>
    </location>
</feature>
<evidence type="ECO:0000313" key="3">
    <source>
        <dbReference type="Ensembl" id="ENSPEMP00000012197.2"/>
    </source>
</evidence>
<evidence type="ECO:0000256" key="2">
    <source>
        <dbReference type="SAM" id="SignalP"/>
    </source>
</evidence>
<dbReference type="PANTHER" id="PTHR15817">
    <property type="entry name" value="STG PROTEIN"/>
    <property type="match status" value="1"/>
</dbReference>
<feature type="compositionally biased region" description="Low complexity" evidence="1">
    <location>
        <begin position="359"/>
        <end position="373"/>
    </location>
</feature>
<proteinExistence type="predicted"/>
<feature type="compositionally biased region" description="Polar residues" evidence="1">
    <location>
        <begin position="43"/>
        <end position="54"/>
    </location>
</feature>
<dbReference type="GO" id="GO:0005540">
    <property type="term" value="F:hyaluronic acid binding"/>
    <property type="evidence" value="ECO:0007669"/>
    <property type="project" value="Ensembl"/>
</dbReference>
<keyword evidence="4" id="KW-1185">Reference proteome</keyword>
<feature type="compositionally biased region" description="Pro residues" evidence="1">
    <location>
        <begin position="304"/>
        <end position="358"/>
    </location>
</feature>
<keyword evidence="2" id="KW-0732">Signal</keyword>
<protein>
    <submittedName>
        <fullName evidence="3">RIKEN cDNA 2300002M23 gene</fullName>
    </submittedName>
</protein>
<dbReference type="GO" id="GO:0030198">
    <property type="term" value="P:extracellular matrix organization"/>
    <property type="evidence" value="ECO:0007669"/>
    <property type="project" value="Ensembl"/>
</dbReference>
<feature type="compositionally biased region" description="Polar residues" evidence="1">
    <location>
        <begin position="145"/>
        <end position="154"/>
    </location>
</feature>
<evidence type="ECO:0000313" key="4">
    <source>
        <dbReference type="Proteomes" id="UP000694547"/>
    </source>
</evidence>
<dbReference type="GO" id="GO:0001968">
    <property type="term" value="F:fibronectin binding"/>
    <property type="evidence" value="ECO:0007669"/>
    <property type="project" value="Ensembl"/>
</dbReference>
<dbReference type="GO" id="GO:0043236">
    <property type="term" value="F:laminin binding"/>
    <property type="evidence" value="ECO:0007669"/>
    <property type="project" value="Ensembl"/>
</dbReference>
<reference evidence="3 4" key="1">
    <citation type="submission" date="2018-10" db="EMBL/GenBank/DDBJ databases">
        <title>Improved assembly of the deer mouse Peromyscus maniculatus genome.</title>
        <authorList>
            <person name="Lassance J.-M."/>
            <person name="Hoekstra H.E."/>
        </authorList>
    </citation>
    <scope>NUCLEOTIDE SEQUENCE [LARGE SCALE GENOMIC DNA]</scope>
</reference>
<dbReference type="Ensembl" id="ENSPEMT00000016396.2">
    <property type="protein sequence ID" value="ENSPEMP00000012197.2"/>
    <property type="gene ID" value="ENSPEMG00000012606.2"/>
</dbReference>
<feature type="region of interest" description="Disordered" evidence="1">
    <location>
        <begin position="39"/>
        <end position="92"/>
    </location>
</feature>
<dbReference type="PANTHER" id="PTHR15817:SF2">
    <property type="entry name" value="SIMILAR TO RIKEN CDNA 2300002M23"/>
    <property type="match status" value="1"/>
</dbReference>
<evidence type="ECO:0000256" key="1">
    <source>
        <dbReference type="SAM" id="MobiDB-lite"/>
    </source>
</evidence>
<dbReference type="AlphaFoldDB" id="A0A6I9MLV2"/>
<reference evidence="3" key="2">
    <citation type="submission" date="2025-08" db="UniProtKB">
        <authorList>
            <consortium name="Ensembl"/>
        </authorList>
    </citation>
    <scope>IDENTIFICATION</scope>
</reference>
<feature type="signal peptide" evidence="2">
    <location>
        <begin position="1"/>
        <end position="26"/>
    </location>
</feature>
<sequence length="373" mass="39409">MQGLAGGSRAPLGLLLICLYLPGLFARSIEAPEEKVSLHSGKPSFTSLFNSGQPQPKPDPVNNELPRVLPRLPESPEDGTLPEGESEMPSQPPIWGWSPMDYWLSEDPQQGMEAAAEDYPEQVRPDVLPYFSSAYEASGPEDSEPTQLPGSSSLTTEAEAFAQHPFWFFIRRLLPGLPWGILSPSGSWGGGGAGTGWGRRPMPYPSGIWGSNSQLSGTSLGVNGRHPVASWGTNSPYPAGSWGGNGPYPAGSWGGNGPYPAGSWGGNRPYPAGSWGASCRYPAGSWGPNCRNPAGSWRPNGRNPLPPGVRPPGRNPLPPGVRPPGRNPLPPGVRPHPGRNPLPPRVRPPGRNPLPPGARSPGSSGSLPNLSLQ</sequence>
<dbReference type="Pfam" id="PF15809">
    <property type="entry name" value="STG"/>
    <property type="match status" value="2"/>
</dbReference>
<feature type="chain" id="PRO_5044636026" evidence="2">
    <location>
        <begin position="27"/>
        <end position="373"/>
    </location>
</feature>
<dbReference type="GeneTree" id="ENSGT00390000010291"/>
<reference evidence="3" key="3">
    <citation type="submission" date="2025-09" db="UniProtKB">
        <authorList>
            <consortium name="Ensembl"/>
        </authorList>
    </citation>
    <scope>IDENTIFICATION</scope>
</reference>
<dbReference type="Proteomes" id="UP000694547">
    <property type="component" value="Chromosome 21"/>
</dbReference>
<accession>A0A6I9MLV2</accession>
<dbReference type="GO" id="GO:0070052">
    <property type="term" value="F:collagen V binding"/>
    <property type="evidence" value="ECO:0007669"/>
    <property type="project" value="Ensembl"/>
</dbReference>
<dbReference type="OrthoDB" id="9446516at2759"/>
<dbReference type="GO" id="GO:0008201">
    <property type="term" value="F:heparin binding"/>
    <property type="evidence" value="ECO:0007669"/>
    <property type="project" value="Ensembl"/>
</dbReference>
<dbReference type="GO" id="GO:0005614">
    <property type="term" value="C:interstitial matrix"/>
    <property type="evidence" value="ECO:0007669"/>
    <property type="project" value="Ensembl"/>
</dbReference>
<organism evidence="3 4">
    <name type="scientific">Peromyscus maniculatus bairdii</name>
    <name type="common">Prairie deer mouse</name>
    <dbReference type="NCBI Taxonomy" id="230844"/>
    <lineage>
        <taxon>Eukaryota</taxon>
        <taxon>Metazoa</taxon>
        <taxon>Chordata</taxon>
        <taxon>Craniata</taxon>
        <taxon>Vertebrata</taxon>
        <taxon>Euteleostomi</taxon>
        <taxon>Mammalia</taxon>
        <taxon>Eutheria</taxon>
        <taxon>Euarchontoglires</taxon>
        <taxon>Glires</taxon>
        <taxon>Rodentia</taxon>
        <taxon>Myomorpha</taxon>
        <taxon>Muroidea</taxon>
        <taxon>Cricetidae</taxon>
        <taxon>Neotominae</taxon>
        <taxon>Peromyscus</taxon>
    </lineage>
</organism>